<feature type="chain" id="PRO_5046271508" evidence="1">
    <location>
        <begin position="22"/>
        <end position="516"/>
    </location>
</feature>
<accession>A0ABT4RC55</accession>
<evidence type="ECO:0000313" key="3">
    <source>
        <dbReference type="Proteomes" id="UP001147700"/>
    </source>
</evidence>
<evidence type="ECO:0000313" key="2">
    <source>
        <dbReference type="EMBL" id="MDA0136109.1"/>
    </source>
</evidence>
<dbReference type="EMBL" id="JAPCID010000001">
    <property type="protein sequence ID" value="MDA0136109.1"/>
    <property type="molecule type" value="Genomic_DNA"/>
</dbReference>
<sequence length="516" mass="54226">MLRLLSLFILGSLVMAAPAHGAASRCPKGTDAIGPKHKPRACVPRSLPAESPTALKGLVKGKPNRRLEALAMRMLGARAAQAGPELPPGVKLIESDGAVELRNQAGDGVTMGSKRANQAPGCPKANGDVPAKYDETMTFGFADAKQGKRTWTLITMRYEGPWSGHVGVDAKAHTFDLTPLRGEISIKSGVEIAATGKVLKRNPTRTYRTALTRSAIPVGVDPVSLLREFTVRGPKGSRGDDTDREVAGKLLGFAVWALSDIKTALKEGDVRWHDQYACAQRDYTASPEKVVKGGRADWSVRALAEDGTPVTDARWGMSSGCGAISAESASGPTVQVGVVDQAGEWIHGTPGACAVIGATTPAGRIPPIFSTIPPVEPKRYRYDIKIDYRKSMGPGIAETLATGTGTFTTGPGEGSTPGTGTFSGSEWDGTAVNSCGKDMLRTRTFTSIVAVGGEIQGDQVVIGFTAVERAFDAAWIETFPVTGGERTIESRAPFCGTPNLALRTAKISVKATPVSG</sequence>
<evidence type="ECO:0000256" key="1">
    <source>
        <dbReference type="SAM" id="SignalP"/>
    </source>
</evidence>
<dbReference type="RefSeq" id="WP_202954614.1">
    <property type="nucleotide sequence ID" value="NZ_JAPCID010000001.1"/>
</dbReference>
<dbReference type="Proteomes" id="UP001147700">
    <property type="component" value="Unassembled WGS sequence"/>
</dbReference>
<organism evidence="2 3">
    <name type="scientific">Solirubrobacter deserti</name>
    <dbReference type="NCBI Taxonomy" id="2282478"/>
    <lineage>
        <taxon>Bacteria</taxon>
        <taxon>Bacillati</taxon>
        <taxon>Actinomycetota</taxon>
        <taxon>Thermoleophilia</taxon>
        <taxon>Solirubrobacterales</taxon>
        <taxon>Solirubrobacteraceae</taxon>
        <taxon>Solirubrobacter</taxon>
    </lineage>
</organism>
<feature type="signal peptide" evidence="1">
    <location>
        <begin position="1"/>
        <end position="21"/>
    </location>
</feature>
<keyword evidence="1" id="KW-0732">Signal</keyword>
<reference evidence="2" key="1">
    <citation type="submission" date="2022-10" db="EMBL/GenBank/DDBJ databases">
        <title>The WGS of Solirubrobacter sp. CPCC 204708.</title>
        <authorList>
            <person name="Jiang Z."/>
        </authorList>
    </citation>
    <scope>NUCLEOTIDE SEQUENCE</scope>
    <source>
        <strain evidence="2">CPCC 204708</strain>
    </source>
</reference>
<keyword evidence="3" id="KW-1185">Reference proteome</keyword>
<protein>
    <submittedName>
        <fullName evidence="2">Uncharacterized protein</fullName>
    </submittedName>
</protein>
<comment type="caution">
    <text evidence="2">The sequence shown here is derived from an EMBL/GenBank/DDBJ whole genome shotgun (WGS) entry which is preliminary data.</text>
</comment>
<gene>
    <name evidence="2" type="ORF">OJ962_01265</name>
</gene>
<proteinExistence type="predicted"/>
<name>A0ABT4RC55_9ACTN</name>